<protein>
    <recommendedName>
        <fullName evidence="5">Dual-action ribosomal maturation protein DarP</fullName>
    </recommendedName>
    <alternativeName>
        <fullName evidence="5">Large ribosomal subunit assembly factor DarP</fullName>
    </alternativeName>
</protein>
<dbReference type="GO" id="GO:0005829">
    <property type="term" value="C:cytosol"/>
    <property type="evidence" value="ECO:0007669"/>
    <property type="project" value="TreeGrafter"/>
</dbReference>
<sequence length="172" mass="20065">MTDNENIDDDGLELKSKTQIKREVEALQHLGKLLLEVPDAVYKSFPIPAELDSALQETRRIKSNQALKRQYQYIGKVMRRIDAEPIQQAYDDYKNGRKKLAREFQRLEEVRDQLVTGDQDALNQVIAEFPAVDIQQLRQLIRAAQQEKKLNKPPKNYRKLFQVLKSLKEEST</sequence>
<dbReference type="Gene3D" id="1.10.60.30">
    <property type="entry name" value="PSPTO4464-like domains"/>
    <property type="match status" value="2"/>
</dbReference>
<dbReference type="EMBL" id="CACSIO010000001">
    <property type="protein sequence ID" value="CAA0081221.1"/>
    <property type="molecule type" value="Genomic_DNA"/>
</dbReference>
<gene>
    <name evidence="5" type="primary">darP</name>
    <name evidence="6" type="ORF">OPDIPICF_00286</name>
</gene>
<organism evidence="6 7">
    <name type="scientific">BD1-7 clade bacterium</name>
    <dbReference type="NCBI Taxonomy" id="2029982"/>
    <lineage>
        <taxon>Bacteria</taxon>
        <taxon>Pseudomonadati</taxon>
        <taxon>Pseudomonadota</taxon>
        <taxon>Gammaproteobacteria</taxon>
        <taxon>Cellvibrionales</taxon>
        <taxon>Spongiibacteraceae</taxon>
        <taxon>BD1-7 clade</taxon>
    </lineage>
</organism>
<dbReference type="HAMAP" id="MF_00765">
    <property type="entry name" value="DarP"/>
    <property type="match status" value="1"/>
</dbReference>
<dbReference type="Pfam" id="PF04751">
    <property type="entry name" value="DarP"/>
    <property type="match status" value="1"/>
</dbReference>
<dbReference type="PIRSF" id="PIRSF016183">
    <property type="entry name" value="UCP016183"/>
    <property type="match status" value="1"/>
</dbReference>
<reference evidence="6 7" key="1">
    <citation type="submission" date="2019-11" db="EMBL/GenBank/DDBJ databases">
        <authorList>
            <person name="Holert J."/>
        </authorList>
    </citation>
    <scope>NUCLEOTIDE SEQUENCE [LARGE SCALE GENOMIC DNA]</scope>
    <source>
        <strain evidence="6">SB11_3</strain>
    </source>
</reference>
<dbReference type="PANTHER" id="PTHR38101:SF1">
    <property type="entry name" value="UPF0307 PROTEIN YJGA"/>
    <property type="match status" value="1"/>
</dbReference>
<evidence type="ECO:0000256" key="5">
    <source>
        <dbReference type="HAMAP-Rule" id="MF_00765"/>
    </source>
</evidence>
<evidence type="ECO:0000256" key="4">
    <source>
        <dbReference type="ARBA" id="ARBA00022884"/>
    </source>
</evidence>
<dbReference type="GO" id="GO:0043022">
    <property type="term" value="F:ribosome binding"/>
    <property type="evidence" value="ECO:0007669"/>
    <property type="project" value="UniProtKB-UniRule"/>
</dbReference>
<evidence type="ECO:0000313" key="7">
    <source>
        <dbReference type="Proteomes" id="UP000441399"/>
    </source>
</evidence>
<evidence type="ECO:0000313" key="6">
    <source>
        <dbReference type="EMBL" id="CAA0081221.1"/>
    </source>
</evidence>
<evidence type="ECO:0000256" key="2">
    <source>
        <dbReference type="ARBA" id="ARBA00022517"/>
    </source>
</evidence>
<keyword evidence="4 5" id="KW-0694">RNA-binding</keyword>
<dbReference type="OrthoDB" id="5293604at2"/>
<dbReference type="CDD" id="cd16331">
    <property type="entry name" value="YjgA-like"/>
    <property type="match status" value="1"/>
</dbReference>
<keyword evidence="7" id="KW-1185">Reference proteome</keyword>
<evidence type="ECO:0000256" key="1">
    <source>
        <dbReference type="ARBA" id="ARBA00022490"/>
    </source>
</evidence>
<dbReference type="InterPro" id="IPR006839">
    <property type="entry name" value="DarP"/>
</dbReference>
<keyword evidence="3 5" id="KW-0699">rRNA-binding</keyword>
<comment type="subcellular location">
    <subcellularLocation>
        <location evidence="5">Cytoplasm</location>
    </subcellularLocation>
    <text evidence="5">Associates with late stage pre-50S ribosomal subunits.</text>
</comment>
<dbReference type="AlphaFoldDB" id="A0A5S9MYA2"/>
<dbReference type="PANTHER" id="PTHR38101">
    <property type="entry name" value="UPF0307 PROTEIN YJGA"/>
    <property type="match status" value="1"/>
</dbReference>
<dbReference type="GO" id="GO:1902626">
    <property type="term" value="P:assembly of large subunit precursor of preribosome"/>
    <property type="evidence" value="ECO:0007669"/>
    <property type="project" value="UniProtKB-UniRule"/>
</dbReference>
<comment type="function">
    <text evidence="5">Member of a network of 50S ribosomal subunit biogenesis factors which assembles along the 30S-50S interface, preventing incorrect 23S rRNA structures from forming. Promotes peptidyl transferase center (PTC) maturation.</text>
</comment>
<dbReference type="InterPro" id="IPR023153">
    <property type="entry name" value="DarP_sf"/>
</dbReference>
<dbReference type="NCBIfam" id="NF003593">
    <property type="entry name" value="PRK05255.1-1"/>
    <property type="match status" value="1"/>
</dbReference>
<evidence type="ECO:0000256" key="3">
    <source>
        <dbReference type="ARBA" id="ARBA00022730"/>
    </source>
</evidence>
<accession>A0A5S9MYA2</accession>
<dbReference type="Proteomes" id="UP000441399">
    <property type="component" value="Unassembled WGS sequence"/>
</dbReference>
<proteinExistence type="inferred from homology"/>
<keyword evidence="1 5" id="KW-0963">Cytoplasm</keyword>
<keyword evidence="2 5" id="KW-0690">Ribosome biogenesis</keyword>
<dbReference type="GO" id="GO:0019843">
    <property type="term" value="F:rRNA binding"/>
    <property type="evidence" value="ECO:0007669"/>
    <property type="project" value="UniProtKB-UniRule"/>
</dbReference>
<name>A0A5S9MYA2_9GAMM</name>
<dbReference type="SUPFAM" id="SSF158710">
    <property type="entry name" value="PSPTO4464-like"/>
    <property type="match status" value="1"/>
</dbReference>
<comment type="similarity">
    <text evidence="5">Belongs to the DarP family.</text>
</comment>